<evidence type="ECO:0000256" key="6">
    <source>
        <dbReference type="HAMAP-Rule" id="MF_01109"/>
    </source>
</evidence>
<feature type="binding site" evidence="6">
    <location>
        <begin position="233"/>
        <end position="234"/>
    </location>
    <ligand>
        <name>L-ornithine</name>
        <dbReference type="ChEBI" id="CHEBI:46911"/>
    </ligand>
</feature>
<dbReference type="NCBIfam" id="NF001986">
    <property type="entry name" value="PRK00779.1"/>
    <property type="match status" value="1"/>
</dbReference>
<feature type="binding site" evidence="6">
    <location>
        <position position="106"/>
    </location>
    <ligand>
        <name>carbamoyl phosphate</name>
        <dbReference type="ChEBI" id="CHEBI:58228"/>
    </ligand>
</feature>
<feature type="binding site" evidence="6">
    <location>
        <position position="229"/>
    </location>
    <ligand>
        <name>L-ornithine</name>
        <dbReference type="ChEBI" id="CHEBI:46911"/>
    </ligand>
</feature>
<dbReference type="GO" id="GO:0004585">
    <property type="term" value="F:ornithine carbamoyltransferase activity"/>
    <property type="evidence" value="ECO:0007669"/>
    <property type="project" value="UniProtKB-UniRule"/>
</dbReference>
<accession>A0A0G1GFP0</accession>
<dbReference type="PATRIC" id="fig|1618443.3.peg.957"/>
<dbReference type="InterPro" id="IPR006131">
    <property type="entry name" value="Asp_carbamoyltransf_Asp/Orn-bd"/>
</dbReference>
<dbReference type="InterPro" id="IPR006132">
    <property type="entry name" value="Asp/Orn_carbamoyltranf_P-bd"/>
</dbReference>
<dbReference type="HAMAP" id="MF_01109">
    <property type="entry name" value="OTCase"/>
    <property type="match status" value="1"/>
</dbReference>
<proteinExistence type="inferred from homology"/>
<dbReference type="GO" id="GO:0019240">
    <property type="term" value="P:citrulline biosynthetic process"/>
    <property type="evidence" value="ECO:0007669"/>
    <property type="project" value="TreeGrafter"/>
</dbReference>
<dbReference type="EC" id="2.1.3.3" evidence="3 6"/>
<dbReference type="Proteomes" id="UP000034894">
    <property type="component" value="Unassembled WGS sequence"/>
</dbReference>
<dbReference type="PRINTS" id="PR00100">
    <property type="entry name" value="AOTCASE"/>
</dbReference>
<dbReference type="InterPro" id="IPR002292">
    <property type="entry name" value="Orn/put_carbamltrans"/>
</dbReference>
<feature type="binding site" evidence="6">
    <location>
        <position position="165"/>
    </location>
    <ligand>
        <name>L-ornithine</name>
        <dbReference type="ChEBI" id="CHEBI:46911"/>
    </ligand>
</feature>
<dbReference type="Gene3D" id="3.40.50.1370">
    <property type="entry name" value="Aspartate/ornithine carbamoyltransferase"/>
    <property type="match status" value="2"/>
</dbReference>
<comment type="catalytic activity">
    <reaction evidence="5 6">
        <text>carbamoyl phosphate + L-ornithine = L-citrulline + phosphate + H(+)</text>
        <dbReference type="Rhea" id="RHEA:19513"/>
        <dbReference type="ChEBI" id="CHEBI:15378"/>
        <dbReference type="ChEBI" id="CHEBI:43474"/>
        <dbReference type="ChEBI" id="CHEBI:46911"/>
        <dbReference type="ChEBI" id="CHEBI:57743"/>
        <dbReference type="ChEBI" id="CHEBI:58228"/>
        <dbReference type="EC" id="2.1.3.3"/>
    </reaction>
</comment>
<evidence type="ECO:0000313" key="9">
    <source>
        <dbReference type="EMBL" id="KKS97648.1"/>
    </source>
</evidence>
<dbReference type="InterPro" id="IPR024904">
    <property type="entry name" value="OTCase_ArgI"/>
</dbReference>
<reference evidence="9 10" key="1">
    <citation type="journal article" date="2015" name="Nature">
        <title>rRNA introns, odd ribosomes, and small enigmatic genomes across a large radiation of phyla.</title>
        <authorList>
            <person name="Brown C.T."/>
            <person name="Hug L.A."/>
            <person name="Thomas B.C."/>
            <person name="Sharon I."/>
            <person name="Castelle C.J."/>
            <person name="Singh A."/>
            <person name="Wilkins M.J."/>
            <person name="Williams K.H."/>
            <person name="Banfield J.F."/>
        </authorList>
    </citation>
    <scope>NUCLEOTIDE SEQUENCE [LARGE SCALE GENOMIC DNA]</scope>
</reference>
<feature type="domain" description="Aspartate/ornithine carbamoyltransferase Asp/Orn-binding" evidence="7">
    <location>
        <begin position="153"/>
        <end position="306"/>
    </location>
</feature>
<comment type="caution">
    <text evidence="9">The sequence shown here is derived from an EMBL/GenBank/DDBJ whole genome shotgun (WGS) entry which is preliminary data.</text>
</comment>
<organism evidence="9 10">
    <name type="scientific">Candidatus Gottesmanbacteria bacterium GW2011_GWA2_43_14</name>
    <dbReference type="NCBI Taxonomy" id="1618443"/>
    <lineage>
        <taxon>Bacteria</taxon>
        <taxon>Candidatus Gottesmaniibacteriota</taxon>
    </lineage>
</organism>
<dbReference type="Pfam" id="PF02729">
    <property type="entry name" value="OTCace_N"/>
    <property type="match status" value="1"/>
</dbReference>
<keyword evidence="6" id="KW-0963">Cytoplasm</keyword>
<dbReference type="SUPFAM" id="SSF53671">
    <property type="entry name" value="Aspartate/ornithine carbamoyltransferase"/>
    <property type="match status" value="1"/>
</dbReference>
<comment type="similarity">
    <text evidence="2 6">Belongs to the aspartate/ornithine carbamoyltransferase superfamily. OTCase family.</text>
</comment>
<dbReference type="GO" id="GO:0016597">
    <property type="term" value="F:amino acid binding"/>
    <property type="evidence" value="ECO:0007669"/>
    <property type="project" value="InterPro"/>
</dbReference>
<dbReference type="InterPro" id="IPR006130">
    <property type="entry name" value="Asp/Orn_carbamoylTrfase"/>
</dbReference>
<sequence length="314" mass="34605">MTKLKHFLSITDFTGSELLDIFTLAKTMKEEFKKIGASKPLLNNKTLVMIFEKQSLRTRVSFETAMTQLGGHAVNLSQNEIGIGKRESIPDMAGVISGIGDLLMARTYKHNTLEQLADYSIVPLINGLSDLEHPCQALADFLTIFEEKGTFSGLTLAYVGDGENNIAHSLCLGCALLGINFRCASPPGYSMKPEIVANAMMLAGQSKSEILQTSDPKLAVKNADVVYTDTWVSMGDEKEEAVRLVAFQPYQVSKKIMGMAKYNAIFMHDMPVKRGQEVTEEVIDGPQSVIFTQAHNRLHVQKALLVKLLEGNLF</sequence>
<comment type="pathway">
    <text evidence="1">Amino-acid biosynthesis; L-arginine biosynthesis; L-arginine from L-ornithine and carbamoyl phosphate: step 1/3.</text>
</comment>
<gene>
    <name evidence="9" type="ORF">UV73_C0006G0002</name>
</gene>
<evidence type="ECO:0000256" key="2">
    <source>
        <dbReference type="ARBA" id="ARBA00007805"/>
    </source>
</evidence>
<dbReference type="STRING" id="1618443.UV73_C0006G0002"/>
<dbReference type="GO" id="GO:0042450">
    <property type="term" value="P:L-arginine biosynthetic process via ornithine"/>
    <property type="evidence" value="ECO:0007669"/>
    <property type="project" value="UniProtKB-UniRule"/>
</dbReference>
<evidence type="ECO:0000256" key="4">
    <source>
        <dbReference type="ARBA" id="ARBA00022679"/>
    </source>
</evidence>
<dbReference type="PANTHER" id="PTHR45753">
    <property type="entry name" value="ORNITHINE CARBAMOYLTRANSFERASE, MITOCHONDRIAL"/>
    <property type="match status" value="1"/>
</dbReference>
<feature type="binding site" evidence="6">
    <location>
        <begin position="133"/>
        <end position="136"/>
    </location>
    <ligand>
        <name>carbamoyl phosphate</name>
        <dbReference type="ChEBI" id="CHEBI:58228"/>
    </ligand>
</feature>
<evidence type="ECO:0000259" key="7">
    <source>
        <dbReference type="Pfam" id="PF00185"/>
    </source>
</evidence>
<evidence type="ECO:0000256" key="1">
    <source>
        <dbReference type="ARBA" id="ARBA00004975"/>
    </source>
</evidence>
<evidence type="ECO:0000313" key="10">
    <source>
        <dbReference type="Proteomes" id="UP000034894"/>
    </source>
</evidence>
<comment type="subcellular location">
    <subcellularLocation>
        <location evidence="6">Cytoplasm</location>
    </subcellularLocation>
</comment>
<dbReference type="AlphaFoldDB" id="A0A0G1GFP0"/>
<dbReference type="Pfam" id="PF00185">
    <property type="entry name" value="OTCace"/>
    <property type="match status" value="1"/>
</dbReference>
<evidence type="ECO:0000256" key="3">
    <source>
        <dbReference type="ARBA" id="ARBA00013007"/>
    </source>
</evidence>
<feature type="binding site" evidence="6">
    <location>
        <position position="297"/>
    </location>
    <ligand>
        <name>carbamoyl phosphate</name>
        <dbReference type="ChEBI" id="CHEBI:58228"/>
    </ligand>
</feature>
<evidence type="ECO:0000259" key="8">
    <source>
        <dbReference type="Pfam" id="PF02729"/>
    </source>
</evidence>
<dbReference type="NCBIfam" id="TIGR00658">
    <property type="entry name" value="orni_carb_tr"/>
    <property type="match status" value="1"/>
</dbReference>
<dbReference type="GO" id="GO:0005737">
    <property type="term" value="C:cytoplasm"/>
    <property type="evidence" value="ECO:0007669"/>
    <property type="project" value="UniProtKB-SubCell"/>
</dbReference>
<keyword evidence="4 6" id="KW-0808">Transferase</keyword>
<feature type="domain" description="Aspartate/ornithine carbamoyltransferase carbamoyl-P binding" evidence="8">
    <location>
        <begin position="5"/>
        <end position="146"/>
    </location>
</feature>
<evidence type="ECO:0000256" key="5">
    <source>
        <dbReference type="ARBA" id="ARBA00048772"/>
    </source>
</evidence>
<dbReference type="PRINTS" id="PR00102">
    <property type="entry name" value="OTCASE"/>
</dbReference>
<comment type="caution">
    <text evidence="6">Lacks conserved residue(s) required for the propagation of feature annotation.</text>
</comment>
<dbReference type="EMBL" id="LCFP01000006">
    <property type="protein sequence ID" value="KKS97648.1"/>
    <property type="molecule type" value="Genomic_DNA"/>
</dbReference>
<dbReference type="PANTHER" id="PTHR45753:SF3">
    <property type="entry name" value="ORNITHINE TRANSCARBAMYLASE, MITOCHONDRIAL"/>
    <property type="match status" value="1"/>
</dbReference>
<dbReference type="InterPro" id="IPR036901">
    <property type="entry name" value="Asp/Orn_carbamoylTrfase_sf"/>
</dbReference>
<dbReference type="FunFam" id="3.40.50.1370:FF:000008">
    <property type="entry name" value="Ornithine carbamoyltransferase"/>
    <property type="match status" value="1"/>
</dbReference>
<name>A0A0G1GFP0_9BACT</name>
<protein>
    <recommendedName>
        <fullName evidence="3 6">Ornithine carbamoyltransferase</fullName>
        <shortName evidence="6">OTCase</shortName>
        <ecNumber evidence="3 6">2.1.3.3</ecNumber>
    </recommendedName>
</protein>